<accession>A0A0A9D6F6</accession>
<proteinExistence type="predicted"/>
<evidence type="ECO:0000313" key="1">
    <source>
        <dbReference type="EMBL" id="JAD81220.1"/>
    </source>
</evidence>
<organism evidence="1">
    <name type="scientific">Arundo donax</name>
    <name type="common">Giant reed</name>
    <name type="synonym">Donax arundinaceus</name>
    <dbReference type="NCBI Taxonomy" id="35708"/>
    <lineage>
        <taxon>Eukaryota</taxon>
        <taxon>Viridiplantae</taxon>
        <taxon>Streptophyta</taxon>
        <taxon>Embryophyta</taxon>
        <taxon>Tracheophyta</taxon>
        <taxon>Spermatophyta</taxon>
        <taxon>Magnoliopsida</taxon>
        <taxon>Liliopsida</taxon>
        <taxon>Poales</taxon>
        <taxon>Poaceae</taxon>
        <taxon>PACMAD clade</taxon>
        <taxon>Arundinoideae</taxon>
        <taxon>Arundineae</taxon>
        <taxon>Arundo</taxon>
    </lineage>
</organism>
<sequence length="80" mass="9164">MIYDVTMIIEAKDNYPSRKNISKLQIKVHGCKHILSWIALTTSKPISYILWDKCKDVSAIKGSNAVLYYMEVFISKILSP</sequence>
<name>A0A0A9D6F6_ARUDO</name>
<reference evidence="1" key="2">
    <citation type="journal article" date="2015" name="Data Brief">
        <title>Shoot transcriptome of the giant reed, Arundo donax.</title>
        <authorList>
            <person name="Barrero R.A."/>
            <person name="Guerrero F.D."/>
            <person name="Moolhuijzen P."/>
            <person name="Goolsby J.A."/>
            <person name="Tidwell J."/>
            <person name="Bellgard S.E."/>
            <person name="Bellgard M.I."/>
        </authorList>
    </citation>
    <scope>NUCLEOTIDE SEQUENCE</scope>
    <source>
        <tissue evidence="1">Shoot tissue taken approximately 20 cm above the soil surface</tissue>
    </source>
</reference>
<protein>
    <submittedName>
        <fullName evidence="1">Uncharacterized protein</fullName>
    </submittedName>
</protein>
<dbReference type="EMBL" id="GBRH01216675">
    <property type="protein sequence ID" value="JAD81220.1"/>
    <property type="molecule type" value="Transcribed_RNA"/>
</dbReference>
<reference evidence="1" key="1">
    <citation type="submission" date="2014-09" db="EMBL/GenBank/DDBJ databases">
        <authorList>
            <person name="Magalhaes I.L.F."/>
            <person name="Oliveira U."/>
            <person name="Santos F.R."/>
            <person name="Vidigal T.H.D.A."/>
            <person name="Brescovit A.D."/>
            <person name="Santos A.J."/>
        </authorList>
    </citation>
    <scope>NUCLEOTIDE SEQUENCE</scope>
    <source>
        <tissue evidence="1">Shoot tissue taken approximately 20 cm above the soil surface</tissue>
    </source>
</reference>
<dbReference type="AlphaFoldDB" id="A0A0A9D6F6"/>